<evidence type="ECO:0000313" key="2">
    <source>
        <dbReference type="Proteomes" id="UP000078576"/>
    </source>
</evidence>
<keyword evidence="2" id="KW-1185">Reference proteome</keyword>
<name>A0A194V7T6_CYTMA</name>
<gene>
    <name evidence="1" type="ORF">VP1G_11157</name>
</gene>
<reference evidence="2" key="1">
    <citation type="submission" date="2014-12" db="EMBL/GenBank/DDBJ databases">
        <title>Genome Sequence of Valsa Canker Pathogens Uncovers a Specific Adaption of Colonization on Woody Bark.</title>
        <authorList>
            <person name="Yin Z."/>
            <person name="Liu H."/>
            <person name="Gao X."/>
            <person name="Li Z."/>
            <person name="Song N."/>
            <person name="Ke X."/>
            <person name="Dai Q."/>
            <person name="Wu Y."/>
            <person name="Sun Y."/>
            <person name="Xu J.-R."/>
            <person name="Kang Z.K."/>
            <person name="Wang L."/>
            <person name="Huang L."/>
        </authorList>
    </citation>
    <scope>NUCLEOTIDE SEQUENCE [LARGE SCALE GENOMIC DNA]</scope>
    <source>
        <strain evidence="2">SXYL134</strain>
    </source>
</reference>
<proteinExistence type="predicted"/>
<evidence type="ECO:0000313" key="1">
    <source>
        <dbReference type="EMBL" id="KUI59963.1"/>
    </source>
</evidence>
<accession>A0A194V7T6</accession>
<dbReference type="OrthoDB" id="10493867at2759"/>
<protein>
    <submittedName>
        <fullName evidence="1">Uncharacterized protein</fullName>
    </submittedName>
</protein>
<dbReference type="SUPFAM" id="SSF52047">
    <property type="entry name" value="RNI-like"/>
    <property type="match status" value="1"/>
</dbReference>
<dbReference type="Proteomes" id="UP000078576">
    <property type="component" value="Unassembled WGS sequence"/>
</dbReference>
<organism evidence="1 2">
    <name type="scientific">Cytospora mali</name>
    <name type="common">Apple Valsa canker fungus</name>
    <name type="synonym">Valsa mali</name>
    <dbReference type="NCBI Taxonomy" id="578113"/>
    <lineage>
        <taxon>Eukaryota</taxon>
        <taxon>Fungi</taxon>
        <taxon>Dikarya</taxon>
        <taxon>Ascomycota</taxon>
        <taxon>Pezizomycotina</taxon>
        <taxon>Sordariomycetes</taxon>
        <taxon>Sordariomycetidae</taxon>
        <taxon>Diaporthales</taxon>
        <taxon>Cytosporaceae</taxon>
        <taxon>Cytospora</taxon>
    </lineage>
</organism>
<dbReference type="EMBL" id="KN714740">
    <property type="protein sequence ID" value="KUI59963.1"/>
    <property type="molecule type" value="Genomic_DNA"/>
</dbReference>
<dbReference type="AlphaFoldDB" id="A0A194V7T6"/>
<sequence length="481" mass="55175">MPLFRKRLQAFKFARRVEEPGSEKKEVVEAVKMDGRTVEIEIPEGFWTKNTKILDCPGRQWCSTEIFDAIIHITQSKDRAALACLSLNAWPETLRIPNAIGRRELKNINLKSLRLEKLPLLNINAGWPWMRVIIGLLRGSPQLQYLRLSVDISGINNNDIYSLFRNFCVKYAQYEGEPLCLRVLNLGEGLLLSPDPVMSQPGAPSYLLLLTKPKFLEELHLYNACQARQDSMPLVWGTISPRVTPRLQRLYIDYLDICGYAYLTSTRRVNNFIRSLEIHVEDVGWFDRRAYDPLAFGKDLAAKLDPADLFSSMVTPITTVGLGLGYMSLGSSVVPIFPRPWSYLRSLTVNLYDWQIERFVTMCALYTSSLEQLFARVTVETPRITTFGLQNRLESYSQSIATYCSRLRFIRFQCSSATWPVDFCCVWVIERPRYSESGSQGQTDENMALSRLNSCTVVEKEPEAFWPESRKMLYLADSDLF</sequence>